<protein>
    <submittedName>
        <fullName evidence="2">Uncharacterized protein</fullName>
    </submittedName>
</protein>
<accession>E9I787</accession>
<keyword evidence="1" id="KW-1133">Transmembrane helix</keyword>
<name>E9I787_DAPPU</name>
<evidence type="ECO:0000313" key="3">
    <source>
        <dbReference type="Proteomes" id="UP000000305"/>
    </source>
</evidence>
<keyword evidence="1" id="KW-0472">Membrane</keyword>
<keyword evidence="3" id="KW-1185">Reference proteome</keyword>
<organism evidence="2 3">
    <name type="scientific">Daphnia pulex</name>
    <name type="common">Water flea</name>
    <dbReference type="NCBI Taxonomy" id="6669"/>
    <lineage>
        <taxon>Eukaryota</taxon>
        <taxon>Metazoa</taxon>
        <taxon>Ecdysozoa</taxon>
        <taxon>Arthropoda</taxon>
        <taxon>Crustacea</taxon>
        <taxon>Branchiopoda</taxon>
        <taxon>Diplostraca</taxon>
        <taxon>Cladocera</taxon>
        <taxon>Anomopoda</taxon>
        <taxon>Daphniidae</taxon>
        <taxon>Daphnia</taxon>
    </lineage>
</organism>
<dbReference type="InParanoid" id="E9I787"/>
<reference evidence="2 3" key="1">
    <citation type="journal article" date="2011" name="Science">
        <title>The ecoresponsive genome of Daphnia pulex.</title>
        <authorList>
            <person name="Colbourne J.K."/>
            <person name="Pfrender M.E."/>
            <person name="Gilbert D."/>
            <person name="Thomas W.K."/>
            <person name="Tucker A."/>
            <person name="Oakley T.H."/>
            <person name="Tokishita S."/>
            <person name="Aerts A."/>
            <person name="Arnold G.J."/>
            <person name="Basu M.K."/>
            <person name="Bauer D.J."/>
            <person name="Caceres C.E."/>
            <person name="Carmel L."/>
            <person name="Casola C."/>
            <person name="Choi J.H."/>
            <person name="Detter J.C."/>
            <person name="Dong Q."/>
            <person name="Dusheyko S."/>
            <person name="Eads B.D."/>
            <person name="Frohlich T."/>
            <person name="Geiler-Samerotte K.A."/>
            <person name="Gerlach D."/>
            <person name="Hatcher P."/>
            <person name="Jogdeo S."/>
            <person name="Krijgsveld J."/>
            <person name="Kriventseva E.V."/>
            <person name="Kultz D."/>
            <person name="Laforsch C."/>
            <person name="Lindquist E."/>
            <person name="Lopez J."/>
            <person name="Manak J.R."/>
            <person name="Muller J."/>
            <person name="Pangilinan J."/>
            <person name="Patwardhan R.P."/>
            <person name="Pitluck S."/>
            <person name="Pritham E.J."/>
            <person name="Rechtsteiner A."/>
            <person name="Rho M."/>
            <person name="Rogozin I.B."/>
            <person name="Sakarya O."/>
            <person name="Salamov A."/>
            <person name="Schaack S."/>
            <person name="Shapiro H."/>
            <person name="Shiga Y."/>
            <person name="Skalitzky C."/>
            <person name="Smith Z."/>
            <person name="Souvorov A."/>
            <person name="Sung W."/>
            <person name="Tang Z."/>
            <person name="Tsuchiya D."/>
            <person name="Tu H."/>
            <person name="Vos H."/>
            <person name="Wang M."/>
            <person name="Wolf Y.I."/>
            <person name="Yamagata H."/>
            <person name="Yamada T."/>
            <person name="Ye Y."/>
            <person name="Shaw J.R."/>
            <person name="Andrews J."/>
            <person name="Crease T.J."/>
            <person name="Tang H."/>
            <person name="Lucas S.M."/>
            <person name="Robertson H.M."/>
            <person name="Bork P."/>
            <person name="Koonin E.V."/>
            <person name="Zdobnov E.M."/>
            <person name="Grigoriev I.V."/>
            <person name="Lynch M."/>
            <person name="Boore J.L."/>
        </authorList>
    </citation>
    <scope>NUCLEOTIDE SEQUENCE [LARGE SCALE GENOMIC DNA]</scope>
</reference>
<dbReference type="KEGG" id="dpx:DAPPUDRAFT_279186"/>
<evidence type="ECO:0000313" key="2">
    <source>
        <dbReference type="EMBL" id="EFX60143.1"/>
    </source>
</evidence>
<feature type="transmembrane region" description="Helical" evidence="1">
    <location>
        <begin position="48"/>
        <end position="66"/>
    </location>
</feature>
<evidence type="ECO:0000256" key="1">
    <source>
        <dbReference type="SAM" id="Phobius"/>
    </source>
</evidence>
<keyword evidence="1" id="KW-0812">Transmembrane</keyword>
<dbReference type="HOGENOM" id="CLU_2533923_0_0_1"/>
<gene>
    <name evidence="2" type="ORF">DAPPUDRAFT_279186</name>
</gene>
<dbReference type="EMBL" id="GL737048">
    <property type="protein sequence ID" value="EFX60143.1"/>
    <property type="molecule type" value="Genomic_DNA"/>
</dbReference>
<sequence length="84" mass="9759">KSVQDKLFLSAKMSSVKDYKPFCGEEQFWDANLTWTKVPEFSSCFRKTVFVCGPISVFWILLPFHLHSLYTSKKPAFPFSKLCL</sequence>
<feature type="non-terminal residue" evidence="2">
    <location>
        <position position="84"/>
    </location>
</feature>
<dbReference type="Proteomes" id="UP000000305">
    <property type="component" value="Unassembled WGS sequence"/>
</dbReference>
<feature type="non-terminal residue" evidence="2">
    <location>
        <position position="1"/>
    </location>
</feature>
<dbReference type="AlphaFoldDB" id="E9I787"/>
<proteinExistence type="predicted"/>